<dbReference type="PIRSF" id="PIRSF000126">
    <property type="entry name" value="11-beta-HSD1"/>
    <property type="match status" value="1"/>
</dbReference>
<dbReference type="InterPro" id="IPR020904">
    <property type="entry name" value="Sc_DH/Rdtase_CS"/>
</dbReference>
<name>A0ABS2R499_9BACI</name>
<sequence>MNERLKGKTVVITGASGGLGEKIAHLCAASGARPVLLARNQEKLAQVARQIGDGQHVDCLPIVCDLSRQEEIPSVFQEILQETGGIDILVNNAGYGVFAEAGEVSLADLQGMFSVNVVGLIACTTEVIPVMKERRSGHIINIASQAGKLATPKSSVYSATKHAVLGYTNSLRMELADFGVFVTAVNPGPMATNFFDIADPGGSYVENVGRFILSTDKVAQKIVAAMMTRRREINMPGWMNAGSLAYTLFPGLVERLGKKAFFKK</sequence>
<evidence type="ECO:0000256" key="1">
    <source>
        <dbReference type="ARBA" id="ARBA00006484"/>
    </source>
</evidence>
<evidence type="ECO:0000313" key="5">
    <source>
        <dbReference type="Proteomes" id="UP000823485"/>
    </source>
</evidence>
<dbReference type="PANTHER" id="PTHR44196">
    <property type="entry name" value="DEHYDROGENASE/REDUCTASE SDR FAMILY MEMBER 7B"/>
    <property type="match status" value="1"/>
</dbReference>
<gene>
    <name evidence="4" type="ORF">JOC94_000697</name>
</gene>
<dbReference type="InterPro" id="IPR002347">
    <property type="entry name" value="SDR_fam"/>
</dbReference>
<dbReference type="InterPro" id="IPR036291">
    <property type="entry name" value="NAD(P)-bd_dom_sf"/>
</dbReference>
<dbReference type="PRINTS" id="PR00080">
    <property type="entry name" value="SDRFAMILY"/>
</dbReference>
<dbReference type="EMBL" id="JAFBFH010000003">
    <property type="protein sequence ID" value="MBM7713728.1"/>
    <property type="molecule type" value="Genomic_DNA"/>
</dbReference>
<dbReference type="SUPFAM" id="SSF51735">
    <property type="entry name" value="NAD(P)-binding Rossmann-fold domains"/>
    <property type="match status" value="1"/>
</dbReference>
<keyword evidence="2" id="KW-0560">Oxidoreductase</keyword>
<dbReference type="Proteomes" id="UP000823485">
    <property type="component" value="Unassembled WGS sequence"/>
</dbReference>
<dbReference type="Pfam" id="PF00106">
    <property type="entry name" value="adh_short"/>
    <property type="match status" value="1"/>
</dbReference>
<dbReference type="PROSITE" id="PS00061">
    <property type="entry name" value="ADH_SHORT"/>
    <property type="match status" value="1"/>
</dbReference>
<evidence type="ECO:0000313" key="4">
    <source>
        <dbReference type="EMBL" id="MBM7713728.1"/>
    </source>
</evidence>
<comment type="caution">
    <text evidence="4">The sequence shown here is derived from an EMBL/GenBank/DDBJ whole genome shotgun (WGS) entry which is preliminary data.</text>
</comment>
<evidence type="ECO:0000256" key="2">
    <source>
        <dbReference type="ARBA" id="ARBA00023002"/>
    </source>
</evidence>
<dbReference type="PRINTS" id="PR00081">
    <property type="entry name" value="GDHRDH"/>
</dbReference>
<organism evidence="4 5">
    <name type="scientific">Siminovitchia thermophila</name>
    <dbReference type="NCBI Taxonomy" id="1245522"/>
    <lineage>
        <taxon>Bacteria</taxon>
        <taxon>Bacillati</taxon>
        <taxon>Bacillota</taxon>
        <taxon>Bacilli</taxon>
        <taxon>Bacillales</taxon>
        <taxon>Bacillaceae</taxon>
        <taxon>Siminovitchia</taxon>
    </lineage>
</organism>
<comment type="similarity">
    <text evidence="1 3">Belongs to the short-chain dehydrogenases/reductases (SDR) family.</text>
</comment>
<keyword evidence="5" id="KW-1185">Reference proteome</keyword>
<protein>
    <submittedName>
        <fullName evidence="4">Short-subunit dehydrogenase</fullName>
    </submittedName>
</protein>
<proteinExistence type="inferred from homology"/>
<dbReference type="Gene3D" id="3.40.50.720">
    <property type="entry name" value="NAD(P)-binding Rossmann-like Domain"/>
    <property type="match status" value="1"/>
</dbReference>
<accession>A0ABS2R499</accession>
<dbReference type="RefSeq" id="WP_205178699.1">
    <property type="nucleotide sequence ID" value="NZ_JAFBFH010000003.1"/>
</dbReference>
<reference evidence="4 5" key="1">
    <citation type="submission" date="2021-01" db="EMBL/GenBank/DDBJ databases">
        <title>Genomic Encyclopedia of Type Strains, Phase IV (KMG-IV): sequencing the most valuable type-strain genomes for metagenomic binning, comparative biology and taxonomic classification.</title>
        <authorList>
            <person name="Goeker M."/>
        </authorList>
    </citation>
    <scope>NUCLEOTIDE SEQUENCE [LARGE SCALE GENOMIC DNA]</scope>
    <source>
        <strain evidence="4 5">DSM 105453</strain>
    </source>
</reference>
<evidence type="ECO:0000256" key="3">
    <source>
        <dbReference type="RuleBase" id="RU000363"/>
    </source>
</evidence>
<dbReference type="PANTHER" id="PTHR44196:SF1">
    <property type="entry name" value="DEHYDROGENASE_REDUCTASE SDR FAMILY MEMBER 7B"/>
    <property type="match status" value="1"/>
</dbReference>